<dbReference type="SUPFAM" id="SSF49265">
    <property type="entry name" value="Fibronectin type III"/>
    <property type="match status" value="1"/>
</dbReference>
<keyword evidence="6" id="KW-1133">Transmembrane helix</keyword>
<dbReference type="CDD" id="cd00063">
    <property type="entry name" value="FN3"/>
    <property type="match status" value="2"/>
</dbReference>
<dbReference type="PROSITE" id="PS50835">
    <property type="entry name" value="IG_LIKE"/>
    <property type="match status" value="4"/>
</dbReference>
<dbReference type="AlphaFoldDB" id="A0A817SG14"/>
<accession>A0A817SG14</accession>
<dbReference type="SMART" id="SM00060">
    <property type="entry name" value="FN3"/>
    <property type="match status" value="2"/>
</dbReference>
<keyword evidence="3" id="KW-1015">Disulfide bond</keyword>
<evidence type="ECO:0000313" key="9">
    <source>
        <dbReference type="EMBL" id="CAF3293440.1"/>
    </source>
</evidence>
<dbReference type="SMART" id="SM00409">
    <property type="entry name" value="IG"/>
    <property type="match status" value="4"/>
</dbReference>
<dbReference type="Pfam" id="PF00041">
    <property type="entry name" value="fn3"/>
    <property type="match status" value="1"/>
</dbReference>
<keyword evidence="4" id="KW-0325">Glycoprotein</keyword>
<feature type="domain" description="Ig-like" evidence="7">
    <location>
        <begin position="233"/>
        <end position="324"/>
    </location>
</feature>
<dbReference type="GO" id="GO:0050839">
    <property type="term" value="F:cell adhesion molecule binding"/>
    <property type="evidence" value="ECO:0007669"/>
    <property type="project" value="TreeGrafter"/>
</dbReference>
<dbReference type="PANTHER" id="PTHR11640:SF31">
    <property type="entry name" value="IRREGULAR CHIASM C-ROUGHEST PROTEIN-RELATED"/>
    <property type="match status" value="1"/>
</dbReference>
<dbReference type="Pfam" id="PF13927">
    <property type="entry name" value="Ig_3"/>
    <property type="match status" value="1"/>
</dbReference>
<dbReference type="Gene3D" id="2.60.40.10">
    <property type="entry name" value="Immunoglobulins"/>
    <property type="match status" value="6"/>
</dbReference>
<dbReference type="InterPro" id="IPR013783">
    <property type="entry name" value="Ig-like_fold"/>
</dbReference>
<dbReference type="Proteomes" id="UP000663833">
    <property type="component" value="Unassembled WGS sequence"/>
</dbReference>
<dbReference type="PROSITE" id="PS50853">
    <property type="entry name" value="FN3"/>
    <property type="match status" value="2"/>
</dbReference>
<dbReference type="EMBL" id="CAJNYD010000725">
    <property type="protein sequence ID" value="CAF3293440.1"/>
    <property type="molecule type" value="Genomic_DNA"/>
</dbReference>
<feature type="domain" description="Ig-like" evidence="7">
    <location>
        <begin position="142"/>
        <end position="227"/>
    </location>
</feature>
<dbReference type="GO" id="GO:0098609">
    <property type="term" value="P:cell-cell adhesion"/>
    <property type="evidence" value="ECO:0007669"/>
    <property type="project" value="TreeGrafter"/>
</dbReference>
<evidence type="ECO:0000256" key="1">
    <source>
        <dbReference type="ARBA" id="ARBA00004479"/>
    </source>
</evidence>
<dbReference type="GO" id="GO:0005886">
    <property type="term" value="C:plasma membrane"/>
    <property type="evidence" value="ECO:0007669"/>
    <property type="project" value="TreeGrafter"/>
</dbReference>
<comment type="subcellular location">
    <subcellularLocation>
        <location evidence="1">Membrane</location>
        <topology evidence="1">Single-pass type I membrane protein</topology>
    </subcellularLocation>
</comment>
<evidence type="ECO:0000256" key="3">
    <source>
        <dbReference type="ARBA" id="ARBA00023157"/>
    </source>
</evidence>
<name>A0A817SG14_9BILA</name>
<dbReference type="InterPro" id="IPR007110">
    <property type="entry name" value="Ig-like_dom"/>
</dbReference>
<feature type="transmembrane region" description="Helical" evidence="6">
    <location>
        <begin position="750"/>
        <end position="773"/>
    </location>
</feature>
<protein>
    <submittedName>
        <fullName evidence="9">Uncharacterized protein</fullName>
    </submittedName>
</protein>
<proteinExistence type="predicted"/>
<dbReference type="Proteomes" id="UP000663851">
    <property type="component" value="Unassembled WGS sequence"/>
</dbReference>
<keyword evidence="2 6" id="KW-0472">Membrane</keyword>
<dbReference type="EMBL" id="CAJOBO010000687">
    <property type="protein sequence ID" value="CAF4272403.1"/>
    <property type="molecule type" value="Genomic_DNA"/>
</dbReference>
<feature type="domain" description="Fibronectin type-III" evidence="8">
    <location>
        <begin position="539"/>
        <end position="638"/>
    </location>
</feature>
<dbReference type="CDD" id="cd00096">
    <property type="entry name" value="Ig"/>
    <property type="match status" value="2"/>
</dbReference>
<comment type="caution">
    <text evidence="9">The sequence shown here is derived from an EMBL/GenBank/DDBJ whole genome shotgun (WGS) entry which is preliminary data.</text>
</comment>
<dbReference type="SUPFAM" id="SSF48726">
    <property type="entry name" value="Immunoglobulin"/>
    <property type="match status" value="5"/>
</dbReference>
<feature type="domain" description="Ig-like" evidence="7">
    <location>
        <begin position="433"/>
        <end position="533"/>
    </location>
</feature>
<evidence type="ECO:0000259" key="7">
    <source>
        <dbReference type="PROSITE" id="PS50835"/>
    </source>
</evidence>
<reference evidence="9" key="1">
    <citation type="submission" date="2021-02" db="EMBL/GenBank/DDBJ databases">
        <authorList>
            <person name="Nowell W R."/>
        </authorList>
    </citation>
    <scope>NUCLEOTIDE SEQUENCE</scope>
</reference>
<evidence type="ECO:0000256" key="5">
    <source>
        <dbReference type="ARBA" id="ARBA00023319"/>
    </source>
</evidence>
<sequence>MSSKIHKHHHTCIKVFSNNSEKWSKASPMKYCKNIRNPHLFLIGERTDSLIQTQHRDLSGILTASQQVPAEFYEIPRRNHTTILIYILFNRSQEITIERKHYGLRLRIRNITRNDQGTWTCLGFNQDGKPFSSSLQILVKVPITFISEPIQYAEINTAVLIKCRLVSNVAAEISWYKGHNRIEILSSNYEKTTDGLKINRVSSIDNDIFWCQADVIETGESKDYQIQVVIAQPIKSAKIICIEPCAVEKRTATLICEASGIPPPQFSWFYGQNEHLIVSGISKFIARGNRLIINHVDETDSGRYSCHVFNDFDPKGQKVDYTLHVIIPPNLLPIAQQEITIDENFPSRRVGFTCRLERGSIENFSLEWLDTHNKPVQAIDGISIDDTQLITQRLIQLNFNPISREHHGNYTCLAKNSADLTSTIARLIVNYKPILIEPKMNDIHSIPNHPTIMQCRIDSYPPPVIQWVKLIQGYDTNQTILRNNDPQVIDIFTQQINSTIYETKLTYNPSEEDFGFIFECRANNSRIEKHSITLRRAEPPRPVRISNVQPTSNTIELNVQTPTDYADIPLIQYIVKYEQIDAPNSLKTISFPVVSNQSQSIEIKSLQAASTYRIQVAAENYAGPSVFSTPIQATTFSGEVPQFNLSKTSCLDHRSCLVQWIIEYDGGSAISRAEIAYAIIHGANKVEKWSKPINIEFPATEYELKELKPKTYYDIVVRLFNAAGNSEKIIRVMTGFSSTCGTDCRSKPSIWIIVGIITSIIIGTIIVFVLLILNRVLRIRTIGRNPESSSLTPRTIEIQD</sequence>
<dbReference type="GO" id="GO:0005911">
    <property type="term" value="C:cell-cell junction"/>
    <property type="evidence" value="ECO:0007669"/>
    <property type="project" value="TreeGrafter"/>
</dbReference>
<dbReference type="InterPro" id="IPR036116">
    <property type="entry name" value="FN3_sf"/>
</dbReference>
<feature type="domain" description="Ig-like" evidence="7">
    <location>
        <begin position="329"/>
        <end position="425"/>
    </location>
</feature>
<dbReference type="SMART" id="SM00408">
    <property type="entry name" value="IGc2"/>
    <property type="match status" value="3"/>
</dbReference>
<feature type="domain" description="Fibronectin type-III" evidence="8">
    <location>
        <begin position="641"/>
        <end position="742"/>
    </location>
</feature>
<dbReference type="InterPro" id="IPR003598">
    <property type="entry name" value="Ig_sub2"/>
</dbReference>
<evidence type="ECO:0000259" key="8">
    <source>
        <dbReference type="PROSITE" id="PS50853"/>
    </source>
</evidence>
<evidence type="ECO:0000313" key="11">
    <source>
        <dbReference type="Proteomes" id="UP000663833"/>
    </source>
</evidence>
<dbReference type="PANTHER" id="PTHR11640">
    <property type="entry name" value="NEPHRIN"/>
    <property type="match status" value="1"/>
</dbReference>
<dbReference type="InterPro" id="IPR036179">
    <property type="entry name" value="Ig-like_dom_sf"/>
</dbReference>
<evidence type="ECO:0000313" key="10">
    <source>
        <dbReference type="EMBL" id="CAF4272403.1"/>
    </source>
</evidence>
<keyword evidence="6" id="KW-0812">Transmembrane</keyword>
<evidence type="ECO:0000256" key="2">
    <source>
        <dbReference type="ARBA" id="ARBA00023136"/>
    </source>
</evidence>
<keyword evidence="5" id="KW-0393">Immunoglobulin domain</keyword>
<organism evidence="9 11">
    <name type="scientific">Rotaria socialis</name>
    <dbReference type="NCBI Taxonomy" id="392032"/>
    <lineage>
        <taxon>Eukaryota</taxon>
        <taxon>Metazoa</taxon>
        <taxon>Spiralia</taxon>
        <taxon>Gnathifera</taxon>
        <taxon>Rotifera</taxon>
        <taxon>Eurotatoria</taxon>
        <taxon>Bdelloidea</taxon>
        <taxon>Philodinida</taxon>
        <taxon>Philodinidae</taxon>
        <taxon>Rotaria</taxon>
    </lineage>
</organism>
<gene>
    <name evidence="10" type="ORF">HFQ381_LOCUS11756</name>
    <name evidence="9" type="ORF">LUA448_LOCUS7429</name>
</gene>
<evidence type="ECO:0000256" key="4">
    <source>
        <dbReference type="ARBA" id="ARBA00023180"/>
    </source>
</evidence>
<evidence type="ECO:0000256" key="6">
    <source>
        <dbReference type="SAM" id="Phobius"/>
    </source>
</evidence>
<dbReference type="InterPro" id="IPR003599">
    <property type="entry name" value="Ig_sub"/>
</dbReference>
<dbReference type="InterPro" id="IPR003961">
    <property type="entry name" value="FN3_dom"/>
</dbReference>
<dbReference type="InterPro" id="IPR051275">
    <property type="entry name" value="Cell_adhesion_signaling"/>
</dbReference>